<comment type="caution">
    <text evidence="3">The sequence shown here is derived from an EMBL/GenBank/DDBJ whole genome shotgun (WGS) entry which is preliminary data.</text>
</comment>
<dbReference type="AlphaFoldDB" id="A0A538SXC5"/>
<dbReference type="GO" id="GO:0005524">
    <property type="term" value="F:ATP binding"/>
    <property type="evidence" value="ECO:0007669"/>
    <property type="project" value="UniProtKB-UniRule"/>
</dbReference>
<gene>
    <name evidence="3" type="ORF">E6K74_01180</name>
</gene>
<dbReference type="Gene3D" id="1.25.40.10">
    <property type="entry name" value="Tetratricopeptide repeat domain"/>
    <property type="match status" value="2"/>
</dbReference>
<evidence type="ECO:0000259" key="2">
    <source>
        <dbReference type="PROSITE" id="PS50011"/>
    </source>
</evidence>
<dbReference type="InterPro" id="IPR011990">
    <property type="entry name" value="TPR-like_helical_dom_sf"/>
</dbReference>
<dbReference type="InterPro" id="IPR041664">
    <property type="entry name" value="AAA_16"/>
</dbReference>
<dbReference type="Pfam" id="PF00069">
    <property type="entry name" value="Pkinase"/>
    <property type="match status" value="1"/>
</dbReference>
<evidence type="ECO:0000313" key="3">
    <source>
        <dbReference type="EMBL" id="TMQ56060.1"/>
    </source>
</evidence>
<dbReference type="PANTHER" id="PTHR44167:SF24">
    <property type="entry name" value="SERINE_THREONINE-PROTEIN KINASE CHK2"/>
    <property type="match status" value="1"/>
</dbReference>
<dbReference type="Proteomes" id="UP000319829">
    <property type="component" value="Unassembled WGS sequence"/>
</dbReference>
<dbReference type="Gene3D" id="3.40.50.300">
    <property type="entry name" value="P-loop containing nucleotide triphosphate hydrolases"/>
    <property type="match status" value="1"/>
</dbReference>
<keyword evidence="1" id="KW-0067">ATP-binding</keyword>
<organism evidence="3 4">
    <name type="scientific">Eiseniibacteriota bacterium</name>
    <dbReference type="NCBI Taxonomy" id="2212470"/>
    <lineage>
        <taxon>Bacteria</taxon>
        <taxon>Candidatus Eiseniibacteriota</taxon>
    </lineage>
</organism>
<dbReference type="InterPro" id="IPR017441">
    <property type="entry name" value="Protein_kinase_ATP_BS"/>
</dbReference>
<dbReference type="SMART" id="SM00220">
    <property type="entry name" value="S_TKc"/>
    <property type="match status" value="1"/>
</dbReference>
<feature type="domain" description="Protein kinase" evidence="2">
    <location>
        <begin position="16"/>
        <end position="284"/>
    </location>
</feature>
<proteinExistence type="predicted"/>
<dbReference type="InterPro" id="IPR011009">
    <property type="entry name" value="Kinase-like_dom_sf"/>
</dbReference>
<dbReference type="SUPFAM" id="SSF48452">
    <property type="entry name" value="TPR-like"/>
    <property type="match status" value="2"/>
</dbReference>
<dbReference type="GO" id="GO:0004674">
    <property type="term" value="F:protein serine/threonine kinase activity"/>
    <property type="evidence" value="ECO:0007669"/>
    <property type="project" value="TreeGrafter"/>
</dbReference>
<dbReference type="EMBL" id="VBOU01000007">
    <property type="protein sequence ID" value="TMQ56060.1"/>
    <property type="molecule type" value="Genomic_DNA"/>
</dbReference>
<protein>
    <recommendedName>
        <fullName evidence="2">Protein kinase domain-containing protein</fullName>
    </recommendedName>
</protein>
<dbReference type="PANTHER" id="PTHR44167">
    <property type="entry name" value="OVARIAN-SPECIFIC SERINE/THREONINE-PROTEIN KINASE LOK-RELATED"/>
    <property type="match status" value="1"/>
</dbReference>
<dbReference type="PROSITE" id="PS00107">
    <property type="entry name" value="PROTEIN_KINASE_ATP"/>
    <property type="match status" value="1"/>
</dbReference>
<evidence type="ECO:0000313" key="4">
    <source>
        <dbReference type="Proteomes" id="UP000319829"/>
    </source>
</evidence>
<name>A0A538SXC5_UNCEI</name>
<sequence>MDAPFLMTSPSIPKRYEVRSLLGEGGSSRVYRVYDSIRDRELALKLVTSAESAFLRREFDTLRQIRHENLIQVFDWGALPSGEAYYTMELIEGADWVRKMGEPQSADEVRRILTSLLRGLAHLHCHGEIHGDLKPGNILLGAGGVVKITDVGMGGSGGSAVGLSGTPGYAAPEVWEGAPADVLTGKHPFEGRTVREVISGQLEGWVPSPGVRGGQIPADLERVVMRALERQPGLRQGSADEFMEGFGVEDRIGEILGGKFVGREKEIAEIEKLLHPIEPGTPTLLYITGEPGIGKTALMEEAFYRANSVGVRTLRTSTCSEHAILASLADLSSRIGGDRSKSVASVASELLESSRSHGLVLWIDPPADTMETDVWVRGLSRVIWAISLEQKESCRCLFVITSNEQVDRREPFDRRLNIPPFSQGETAKLFDSVLGTAHLEEELVSRIQSLTGGNPGSTRSCIASLVDRATIARRDGVWSFRETEQIQDLSLPIGANPWTLAWRHLTEAEQELLVALALAPRLTSRAVAEVLGGTTRLEDRIARLEAKGWLRIRADYLAIASQSIRQVVITQAGPPIRTKVALSLLGVESALGREDKASLALEYQAKPETLDEGIWASEEATKRGEHRVAERRLKSCLDLAKSTGDHNRACSVAIKLAETLHQLGEDSQAAGYLNGSYPWQKGTPARVELARRAKVLGTIESSQGNMDEARKYFLSAARLAEEVNETSLALESHAALAELEWRHDSEAVRGEAISRMRRILETHANETSGGDGRANLTYQLGAALVVSGEFSQAREVLGKGIELDCSDYWRTRLANALASGAYYEGDFNTALKWVNEAWQSAERAGADSFKPRILTSRAGVFYGLGRPRDAVDQHRLATFWARRNGNPFEYLTGCAGLSINLTLLARYEEAIAEAIESGKAASRIGDLGEQAKAFELEALANYYLGDYEAAGHLVERGLALLRGRGYDRVKPRLDWLKARLLIREGRYPESEELLTGAENVLLGTRDWEDLPGVQIEMHLLRSQVEKSTAVIAELRRLTDAAAHRGVLIVELQGASAISEIILKHGLYHTELRAQIAAALRRADDAGVIEASWWLTYCLGEIALQRGDQREAHTRFRRAIHVLDQIANDLTPTHREIYLKRPHARTALDRISSLGG</sequence>
<dbReference type="PROSITE" id="PS50011">
    <property type="entry name" value="PROTEIN_KINASE_DOM"/>
    <property type="match status" value="1"/>
</dbReference>
<evidence type="ECO:0000256" key="1">
    <source>
        <dbReference type="PROSITE-ProRule" id="PRU10141"/>
    </source>
</evidence>
<keyword evidence="1" id="KW-0547">Nucleotide-binding</keyword>
<dbReference type="InterPro" id="IPR000719">
    <property type="entry name" value="Prot_kinase_dom"/>
</dbReference>
<dbReference type="CDD" id="cd14014">
    <property type="entry name" value="STKc_PknB_like"/>
    <property type="match status" value="1"/>
</dbReference>
<dbReference type="Pfam" id="PF13191">
    <property type="entry name" value="AAA_16"/>
    <property type="match status" value="1"/>
</dbReference>
<dbReference type="Gene3D" id="1.10.510.10">
    <property type="entry name" value="Transferase(Phosphotransferase) domain 1"/>
    <property type="match status" value="1"/>
</dbReference>
<dbReference type="SUPFAM" id="SSF56112">
    <property type="entry name" value="Protein kinase-like (PK-like)"/>
    <property type="match status" value="1"/>
</dbReference>
<accession>A0A538SXC5</accession>
<reference evidence="3 4" key="1">
    <citation type="journal article" date="2019" name="Nat. Microbiol.">
        <title>Mediterranean grassland soil C-N compound turnover is dependent on rainfall and depth, and is mediated by genomically divergent microorganisms.</title>
        <authorList>
            <person name="Diamond S."/>
            <person name="Andeer P.F."/>
            <person name="Li Z."/>
            <person name="Crits-Christoph A."/>
            <person name="Burstein D."/>
            <person name="Anantharaman K."/>
            <person name="Lane K.R."/>
            <person name="Thomas B.C."/>
            <person name="Pan C."/>
            <person name="Northen T.R."/>
            <person name="Banfield J.F."/>
        </authorList>
    </citation>
    <scope>NUCLEOTIDE SEQUENCE [LARGE SCALE GENOMIC DNA]</scope>
    <source>
        <strain evidence="3">WS_4</strain>
    </source>
</reference>
<feature type="binding site" evidence="1">
    <location>
        <position position="45"/>
    </location>
    <ligand>
        <name>ATP</name>
        <dbReference type="ChEBI" id="CHEBI:30616"/>
    </ligand>
</feature>
<dbReference type="InterPro" id="IPR027417">
    <property type="entry name" value="P-loop_NTPase"/>
</dbReference>
<dbReference type="SUPFAM" id="SSF52540">
    <property type="entry name" value="P-loop containing nucleoside triphosphate hydrolases"/>
    <property type="match status" value="1"/>
</dbReference>